<dbReference type="Proteomes" id="UP000248168">
    <property type="component" value="Unassembled WGS sequence"/>
</dbReference>
<reference evidence="2" key="1">
    <citation type="submission" date="2018-04" db="EMBL/GenBank/DDBJ databases">
        <authorList>
            <person name="Lucker S."/>
            <person name="Sakoula D."/>
        </authorList>
    </citation>
    <scope>NUCLEOTIDE SEQUENCE [LARGE SCALE GENOMIC DNA]</scope>
</reference>
<dbReference type="InParanoid" id="A0A330L702"/>
<dbReference type="InterPro" id="IPR029063">
    <property type="entry name" value="SAM-dependent_MTases_sf"/>
</dbReference>
<sequence length="224" mass="25631">MILSDVKRLVYDYTRVRTISARGPGYSALSHYRFFRHIMASLASAVGKQPRRCLIVGVYFGRDIMMMADVLAREFPALATTVHIVGVDKFEDAPCDDWPEEARRLSWAEAGFGAAPSLEQTQRIIQPHFDYPQVELIRSRAEDYLESAPSAEFDWIYIDTAHDYESTCRIMRLAMPALKKNGILSGDDYSNAGTWGVQRAVQEVCPDHFVWDNWIWYSRVPQCP</sequence>
<proteinExistence type="predicted"/>
<dbReference type="OrthoDB" id="240750at2"/>
<dbReference type="EMBL" id="OUNR01000017">
    <property type="protein sequence ID" value="SPP65633.1"/>
    <property type="molecule type" value="Genomic_DNA"/>
</dbReference>
<evidence type="ECO:0008006" key="3">
    <source>
        <dbReference type="Google" id="ProtNLM"/>
    </source>
</evidence>
<evidence type="ECO:0000313" key="1">
    <source>
        <dbReference type="EMBL" id="SPP65633.1"/>
    </source>
</evidence>
<dbReference type="AlphaFoldDB" id="A0A330L702"/>
<dbReference type="SUPFAM" id="SSF53335">
    <property type="entry name" value="S-adenosyl-L-methionine-dependent methyltransferases"/>
    <property type="match status" value="1"/>
</dbReference>
<name>A0A330L702_9BACT</name>
<keyword evidence="2" id="KW-1185">Reference proteome</keyword>
<protein>
    <recommendedName>
        <fullName evidence="3">Class I SAM-dependent methyltransferase</fullName>
    </recommendedName>
</protein>
<gene>
    <name evidence="1" type="ORF">NITLEN_40106</name>
</gene>
<evidence type="ECO:0000313" key="2">
    <source>
        <dbReference type="Proteomes" id="UP000248168"/>
    </source>
</evidence>
<accession>A0A330L702</accession>
<dbReference type="Gene3D" id="3.40.50.150">
    <property type="entry name" value="Vaccinia Virus protein VP39"/>
    <property type="match status" value="1"/>
</dbReference>
<dbReference type="RefSeq" id="WP_121989891.1">
    <property type="nucleotide sequence ID" value="NZ_OUNR01000017.1"/>
</dbReference>
<organism evidence="1 2">
    <name type="scientific">Nitrospira lenta</name>
    <dbReference type="NCBI Taxonomy" id="1436998"/>
    <lineage>
        <taxon>Bacteria</taxon>
        <taxon>Pseudomonadati</taxon>
        <taxon>Nitrospirota</taxon>
        <taxon>Nitrospiria</taxon>
        <taxon>Nitrospirales</taxon>
        <taxon>Nitrospiraceae</taxon>
        <taxon>Nitrospira</taxon>
    </lineage>
</organism>
<dbReference type="Pfam" id="PF13578">
    <property type="entry name" value="Methyltransf_24"/>
    <property type="match status" value="1"/>
</dbReference>